<dbReference type="AlphaFoldDB" id="A0A3L8SY05"/>
<feature type="region of interest" description="Disordered" evidence="1">
    <location>
        <begin position="265"/>
        <end position="290"/>
    </location>
</feature>
<dbReference type="Proteomes" id="UP000276834">
    <property type="component" value="Unassembled WGS sequence"/>
</dbReference>
<proteinExistence type="predicted"/>
<gene>
    <name evidence="2" type="ORF">DV515_00001675</name>
</gene>
<comment type="caution">
    <text evidence="2">The sequence shown here is derived from an EMBL/GenBank/DDBJ whole genome shotgun (WGS) entry which is preliminary data.</text>
</comment>
<feature type="compositionally biased region" description="Polar residues" evidence="1">
    <location>
        <begin position="31"/>
        <end position="40"/>
    </location>
</feature>
<sequence length="770" mass="86189">MGCLPSPQRRDRQEAAHPSTETLPEPRKGQKQGSRDMSSADSKKQQSLAEEKNKHCTATRRSGERAPCSLSPSVLQVPVACPNPTTHRQTFNQHSYTCQQTVSEVTPTLLTQTESGEEAAGNATPTFIFLAVGPLLTSFHQMAPQTVSHSHGPYLLLPVCEITEKETRCLLKCPIQHRRGQTVIQGLQYTGKNKRKEVLEERKRRNWGSARAELNRLYVPNRYSIIQSIISQPILVAQIYLKELFREKNVFQMVVYNVYKTDNRRSANSPAHATAPRERAGEPRQRYRQKKREGLLRKTILGLLLLFATDFMPHTQQWDKTTNTASIPSSFVTPESHVKNALLETLGVLPQARYVFLFLAFISLNTKSSNLIYIDVYLKCKGIGNSFTDAGNTVRHRPWIDKVISICGFLSSQHLSSLDQTTFLCLIKYSGNIGAALSGDQHPVFGIGYNGSDNSQFGDKFLKVSLECLIFEEVKSPQYHPRILEVGISATAAYKFICDLPEFPGWELLSSQVVRLPQPMVCKGIPEDLTLISLKKMSSGHSLSPAVLHFPCSLKDTSQIWALFAALHSVMQQTYDNRAGGLGMAESNGQRLVHTHLSSILWFLNLIWDYPITVKQTRLLHQMVRKAMGFLSHLLEFQSKANFYAAKFIWALRPSFRYRFLQRRKQAAAAASLRSGIRMRGGALQSPHVPDDTMGSFSIRRERVVALRAGSFLSTLSLLASHGAAPGGWLCPVPASEGGRRRDPAARRGWPRRACGGRARPERGWPLADD</sequence>
<feature type="region of interest" description="Disordered" evidence="1">
    <location>
        <begin position="1"/>
        <end position="69"/>
    </location>
</feature>
<dbReference type="EMBL" id="QUSF01000003">
    <property type="protein sequence ID" value="RLW11209.1"/>
    <property type="molecule type" value="Genomic_DNA"/>
</dbReference>
<name>A0A3L8SY05_CHLGU</name>
<keyword evidence="3" id="KW-1185">Reference proteome</keyword>
<protein>
    <submittedName>
        <fullName evidence="2">Uncharacterized protein</fullName>
    </submittedName>
</protein>
<reference evidence="2 3" key="1">
    <citation type="journal article" date="2018" name="Proc. R. Soc. B">
        <title>A non-coding region near Follistatin controls head colour polymorphism in the Gouldian finch.</title>
        <authorList>
            <person name="Toomey M.B."/>
            <person name="Marques C.I."/>
            <person name="Andrade P."/>
            <person name="Araujo P.M."/>
            <person name="Sabatino S."/>
            <person name="Gazda M.A."/>
            <person name="Afonso S."/>
            <person name="Lopes R.J."/>
            <person name="Corbo J.C."/>
            <person name="Carneiro M."/>
        </authorList>
    </citation>
    <scope>NUCLEOTIDE SEQUENCE [LARGE SCALE GENOMIC DNA]</scope>
    <source>
        <strain evidence="2">Red01</strain>
        <tissue evidence="2">Muscle</tissue>
    </source>
</reference>
<organism evidence="2 3">
    <name type="scientific">Chloebia gouldiae</name>
    <name type="common">Gouldian finch</name>
    <name type="synonym">Erythrura gouldiae</name>
    <dbReference type="NCBI Taxonomy" id="44316"/>
    <lineage>
        <taxon>Eukaryota</taxon>
        <taxon>Metazoa</taxon>
        <taxon>Chordata</taxon>
        <taxon>Craniata</taxon>
        <taxon>Vertebrata</taxon>
        <taxon>Euteleostomi</taxon>
        <taxon>Archelosauria</taxon>
        <taxon>Archosauria</taxon>
        <taxon>Dinosauria</taxon>
        <taxon>Saurischia</taxon>
        <taxon>Theropoda</taxon>
        <taxon>Coelurosauria</taxon>
        <taxon>Aves</taxon>
        <taxon>Neognathae</taxon>
        <taxon>Neoaves</taxon>
        <taxon>Telluraves</taxon>
        <taxon>Australaves</taxon>
        <taxon>Passeriformes</taxon>
        <taxon>Passeroidea</taxon>
        <taxon>Passeridae</taxon>
        <taxon>Chloebia</taxon>
    </lineage>
</organism>
<feature type="compositionally biased region" description="Basic and acidic residues" evidence="1">
    <location>
        <begin position="41"/>
        <end position="54"/>
    </location>
</feature>
<evidence type="ECO:0000313" key="3">
    <source>
        <dbReference type="Proteomes" id="UP000276834"/>
    </source>
</evidence>
<accession>A0A3L8SY05</accession>
<feature type="region of interest" description="Disordered" evidence="1">
    <location>
        <begin position="732"/>
        <end position="770"/>
    </location>
</feature>
<feature type="compositionally biased region" description="Basic and acidic residues" evidence="1">
    <location>
        <begin position="275"/>
        <end position="285"/>
    </location>
</feature>
<evidence type="ECO:0000313" key="2">
    <source>
        <dbReference type="EMBL" id="RLW11209.1"/>
    </source>
</evidence>
<evidence type="ECO:0000256" key="1">
    <source>
        <dbReference type="SAM" id="MobiDB-lite"/>
    </source>
</evidence>